<evidence type="ECO:0000256" key="1">
    <source>
        <dbReference type="ARBA" id="ARBA00009998"/>
    </source>
</evidence>
<comment type="similarity">
    <text evidence="1 6">Belongs to the XseB family.</text>
</comment>
<dbReference type="SUPFAM" id="SSF116842">
    <property type="entry name" value="XseB-like"/>
    <property type="match status" value="1"/>
</dbReference>
<dbReference type="Gene3D" id="1.10.287.1040">
    <property type="entry name" value="Exonuclease VII, small subunit"/>
    <property type="match status" value="1"/>
</dbReference>
<evidence type="ECO:0000313" key="7">
    <source>
        <dbReference type="EMBL" id="MCL2913296.1"/>
    </source>
</evidence>
<dbReference type="GO" id="GO:0008855">
    <property type="term" value="F:exodeoxyribonuclease VII activity"/>
    <property type="evidence" value="ECO:0007669"/>
    <property type="project" value="UniProtKB-EC"/>
</dbReference>
<evidence type="ECO:0000256" key="3">
    <source>
        <dbReference type="ARBA" id="ARBA00022722"/>
    </source>
</evidence>
<keyword evidence="3 6" id="KW-0540">Nuclease</keyword>
<evidence type="ECO:0000256" key="4">
    <source>
        <dbReference type="ARBA" id="ARBA00022801"/>
    </source>
</evidence>
<name>A0ABT0N4B6_9GAMM</name>
<proteinExistence type="inferred from homology"/>
<evidence type="ECO:0000256" key="6">
    <source>
        <dbReference type="HAMAP-Rule" id="MF_00337"/>
    </source>
</evidence>
<dbReference type="RefSeq" id="WP_249248109.1">
    <property type="nucleotide sequence ID" value="NZ_JAKIKT010000002.1"/>
</dbReference>
<dbReference type="PANTHER" id="PTHR34137">
    <property type="entry name" value="EXODEOXYRIBONUCLEASE 7 SMALL SUBUNIT"/>
    <property type="match status" value="1"/>
</dbReference>
<comment type="catalytic activity">
    <reaction evidence="6">
        <text>Exonucleolytic cleavage in either 5'- to 3'- or 3'- to 5'-direction to yield nucleoside 5'-phosphates.</text>
        <dbReference type="EC" id="3.1.11.6"/>
    </reaction>
</comment>
<dbReference type="NCBIfam" id="TIGR01280">
    <property type="entry name" value="xseB"/>
    <property type="match status" value="1"/>
</dbReference>
<reference evidence="7 8" key="1">
    <citation type="submission" date="2022-01" db="EMBL/GenBank/DDBJ databases">
        <title>Whole genome-based taxonomy of the Shewanellaceae.</title>
        <authorList>
            <person name="Martin-Rodriguez A.J."/>
        </authorList>
    </citation>
    <scope>NUCLEOTIDE SEQUENCE [LARGE SCALE GENOMIC DNA]</scope>
    <source>
        <strain evidence="7 8">DSM 21332</strain>
    </source>
</reference>
<keyword evidence="5 6" id="KW-0269">Exonuclease</keyword>
<gene>
    <name evidence="6 7" type="primary">xseB</name>
    <name evidence="7" type="ORF">L2725_05780</name>
</gene>
<protein>
    <recommendedName>
        <fullName evidence="6">Exodeoxyribonuclease 7 small subunit</fullName>
        <ecNumber evidence="6">3.1.11.6</ecNumber>
    </recommendedName>
    <alternativeName>
        <fullName evidence="6">Exodeoxyribonuclease VII small subunit</fullName>
        <shortName evidence="6">Exonuclease VII small subunit</shortName>
    </alternativeName>
</protein>
<evidence type="ECO:0000313" key="8">
    <source>
        <dbReference type="Proteomes" id="UP001202831"/>
    </source>
</evidence>
<comment type="subunit">
    <text evidence="6">Heterooligomer composed of large and small subunits.</text>
</comment>
<sequence length="79" mass="8886">MAKKPENLSFEESLAELEQIVAQLERGEIPLDDALKQFERGIALVRSSQTKLEQAQQQVAILMQPDDQAPLSSYNTEVE</sequence>
<dbReference type="InterPro" id="IPR003761">
    <property type="entry name" value="Exonuc_VII_S"/>
</dbReference>
<comment type="subcellular location">
    <subcellularLocation>
        <location evidence="6">Cytoplasm</location>
    </subcellularLocation>
</comment>
<evidence type="ECO:0000256" key="5">
    <source>
        <dbReference type="ARBA" id="ARBA00022839"/>
    </source>
</evidence>
<dbReference type="NCBIfam" id="NF002140">
    <property type="entry name" value="PRK00977.1-4"/>
    <property type="match status" value="1"/>
</dbReference>
<dbReference type="EMBL" id="JAKIKT010000002">
    <property type="protein sequence ID" value="MCL2913296.1"/>
    <property type="molecule type" value="Genomic_DNA"/>
</dbReference>
<dbReference type="Proteomes" id="UP001202831">
    <property type="component" value="Unassembled WGS sequence"/>
</dbReference>
<keyword evidence="4 6" id="KW-0378">Hydrolase</keyword>
<accession>A0ABT0N4B6</accession>
<dbReference type="NCBIfam" id="NF002137">
    <property type="entry name" value="PRK00977.1-1"/>
    <property type="match status" value="1"/>
</dbReference>
<dbReference type="Pfam" id="PF02609">
    <property type="entry name" value="Exonuc_VII_S"/>
    <property type="match status" value="1"/>
</dbReference>
<comment type="function">
    <text evidence="6">Bidirectionally degrades single-stranded DNA into large acid-insoluble oligonucleotides, which are then degraded further into small acid-soluble oligonucleotides.</text>
</comment>
<dbReference type="PANTHER" id="PTHR34137:SF1">
    <property type="entry name" value="EXODEOXYRIBONUCLEASE 7 SMALL SUBUNIT"/>
    <property type="match status" value="1"/>
</dbReference>
<dbReference type="EC" id="3.1.11.6" evidence="6"/>
<comment type="caution">
    <text evidence="7">The sequence shown here is derived from an EMBL/GenBank/DDBJ whole genome shotgun (WGS) entry which is preliminary data.</text>
</comment>
<organism evidence="7 8">
    <name type="scientific">Shewanella corallii</name>
    <dbReference type="NCBI Taxonomy" id="560080"/>
    <lineage>
        <taxon>Bacteria</taxon>
        <taxon>Pseudomonadati</taxon>
        <taxon>Pseudomonadota</taxon>
        <taxon>Gammaproteobacteria</taxon>
        <taxon>Alteromonadales</taxon>
        <taxon>Shewanellaceae</taxon>
        <taxon>Shewanella</taxon>
    </lineage>
</organism>
<evidence type="ECO:0000256" key="2">
    <source>
        <dbReference type="ARBA" id="ARBA00022490"/>
    </source>
</evidence>
<keyword evidence="8" id="KW-1185">Reference proteome</keyword>
<dbReference type="PIRSF" id="PIRSF006488">
    <property type="entry name" value="Exonuc_VII_S"/>
    <property type="match status" value="1"/>
</dbReference>
<dbReference type="InterPro" id="IPR037004">
    <property type="entry name" value="Exonuc_VII_ssu_sf"/>
</dbReference>
<dbReference type="HAMAP" id="MF_00337">
    <property type="entry name" value="Exonuc_7_S"/>
    <property type="match status" value="1"/>
</dbReference>
<keyword evidence="2 6" id="KW-0963">Cytoplasm</keyword>